<evidence type="ECO:0000256" key="2">
    <source>
        <dbReference type="ARBA" id="ARBA00004745"/>
    </source>
</evidence>
<evidence type="ECO:0000256" key="1">
    <source>
        <dbReference type="ARBA" id="ARBA00001113"/>
    </source>
</evidence>
<comment type="subunit">
    <text evidence="7">Homodimer. The dihydroxyacetone kinase complex is composed of a homodimer of DhaM, a homodimer of DhaK and the subunit DhaL.</text>
</comment>
<keyword evidence="11" id="KW-1185">Reference proteome</keyword>
<dbReference type="SMART" id="SM01120">
    <property type="entry name" value="Dak2"/>
    <property type="match status" value="1"/>
</dbReference>
<dbReference type="FunFam" id="1.25.40.340:FF:000002">
    <property type="entry name" value="Dihydroxyacetone kinase, L subunit"/>
    <property type="match status" value="1"/>
</dbReference>
<dbReference type="EMBL" id="AEQN01000033">
    <property type="protein sequence ID" value="EFV00488.1"/>
    <property type="molecule type" value="Genomic_DNA"/>
</dbReference>
<evidence type="ECO:0000256" key="6">
    <source>
        <dbReference type="ARBA" id="ARBA00022798"/>
    </source>
</evidence>
<keyword evidence="5 10" id="KW-0418">Kinase</keyword>
<dbReference type="GO" id="GO:0047324">
    <property type="term" value="F:phosphoenolpyruvate-glycerone phosphotransferase activity"/>
    <property type="evidence" value="ECO:0007669"/>
    <property type="project" value="UniProtKB-EC"/>
</dbReference>
<name>E6MJW9_9FIRM</name>
<comment type="pathway">
    <text evidence="2">Polyol metabolism; glycerol degradation.</text>
</comment>
<keyword evidence="6" id="KW-0319">Glycerol metabolism</keyword>
<dbReference type="GO" id="GO:0004371">
    <property type="term" value="F:glycerone kinase activity"/>
    <property type="evidence" value="ECO:0007669"/>
    <property type="project" value="InterPro"/>
</dbReference>
<evidence type="ECO:0000256" key="4">
    <source>
        <dbReference type="ARBA" id="ARBA00022679"/>
    </source>
</evidence>
<evidence type="ECO:0000256" key="7">
    <source>
        <dbReference type="ARBA" id="ARBA00046577"/>
    </source>
</evidence>
<dbReference type="AlphaFoldDB" id="E6MJW9"/>
<evidence type="ECO:0000256" key="3">
    <source>
        <dbReference type="ARBA" id="ARBA00012095"/>
    </source>
</evidence>
<evidence type="ECO:0000256" key="5">
    <source>
        <dbReference type="ARBA" id="ARBA00022777"/>
    </source>
</evidence>
<evidence type="ECO:0000313" key="10">
    <source>
        <dbReference type="EMBL" id="EFV00488.1"/>
    </source>
</evidence>
<dbReference type="HOGENOM" id="CLU_066424_5_0_9"/>
<dbReference type="InterPro" id="IPR012737">
    <property type="entry name" value="DhaK_L_YcgS"/>
</dbReference>
<gene>
    <name evidence="10" type="primary">dhaL</name>
    <name evidence="10" type="ORF">HMP0721_2304</name>
</gene>
<dbReference type="PANTHER" id="PTHR28629:SF4">
    <property type="entry name" value="TRIOKINASE_FMN CYCLASE"/>
    <property type="match status" value="1"/>
</dbReference>
<dbReference type="InterPro" id="IPR036117">
    <property type="entry name" value="DhaL_dom_sf"/>
</dbReference>
<keyword evidence="4 10" id="KW-0808">Transferase</keyword>
<evidence type="ECO:0000313" key="11">
    <source>
        <dbReference type="Proteomes" id="UP000004754"/>
    </source>
</evidence>
<comment type="function">
    <text evidence="8">ADP-binding subunit of the dihydroxyacetone kinase, which is responsible for the phosphoenolpyruvate (PEP)-dependent phosphorylation of dihydroxyacetone. DhaL-ADP is converted to DhaL-ATP via a phosphoryl group transfer from DhaM and transmits it to dihydroxyacetone binds to DhaK.</text>
</comment>
<dbReference type="InterPro" id="IPR050861">
    <property type="entry name" value="Dihydroxyacetone_Kinase"/>
</dbReference>
<dbReference type="NCBIfam" id="TIGR02365">
    <property type="entry name" value="dha_L_ycgS"/>
    <property type="match status" value="1"/>
</dbReference>
<organism evidence="10 11">
    <name type="scientific">Pseudoramibacter alactolyticus ATCC 23263</name>
    <dbReference type="NCBI Taxonomy" id="887929"/>
    <lineage>
        <taxon>Bacteria</taxon>
        <taxon>Bacillati</taxon>
        <taxon>Bacillota</taxon>
        <taxon>Clostridia</taxon>
        <taxon>Eubacteriales</taxon>
        <taxon>Eubacteriaceae</taxon>
        <taxon>Pseudoramibacter</taxon>
    </lineage>
</organism>
<dbReference type="PROSITE" id="PS51480">
    <property type="entry name" value="DHAL"/>
    <property type="match status" value="1"/>
</dbReference>
<dbReference type="InterPro" id="IPR004007">
    <property type="entry name" value="DhaL_dom"/>
</dbReference>
<dbReference type="Proteomes" id="UP000004754">
    <property type="component" value="Unassembled WGS sequence"/>
</dbReference>
<dbReference type="PANTHER" id="PTHR28629">
    <property type="entry name" value="TRIOKINASE/FMN CYCLASE"/>
    <property type="match status" value="1"/>
</dbReference>
<dbReference type="Pfam" id="PF02734">
    <property type="entry name" value="Dak2"/>
    <property type="match status" value="1"/>
</dbReference>
<dbReference type="GO" id="GO:0019563">
    <property type="term" value="P:glycerol catabolic process"/>
    <property type="evidence" value="ECO:0007669"/>
    <property type="project" value="TreeGrafter"/>
</dbReference>
<comment type="catalytic activity">
    <reaction evidence="1">
        <text>dihydroxyacetone + phosphoenolpyruvate = dihydroxyacetone phosphate + pyruvate</text>
        <dbReference type="Rhea" id="RHEA:18381"/>
        <dbReference type="ChEBI" id="CHEBI:15361"/>
        <dbReference type="ChEBI" id="CHEBI:16016"/>
        <dbReference type="ChEBI" id="CHEBI:57642"/>
        <dbReference type="ChEBI" id="CHEBI:58702"/>
        <dbReference type="EC" id="2.7.1.121"/>
    </reaction>
</comment>
<comment type="caution">
    <text evidence="10">The sequence shown here is derived from an EMBL/GenBank/DDBJ whole genome shotgun (WGS) entry which is preliminary data.</text>
</comment>
<feature type="domain" description="DhaL" evidence="9">
    <location>
        <begin position="17"/>
        <end position="217"/>
    </location>
</feature>
<dbReference type="STRING" id="887929.HMP0721_2304"/>
<evidence type="ECO:0000256" key="8">
    <source>
        <dbReference type="ARBA" id="ARBA00055771"/>
    </source>
</evidence>
<proteinExistence type="predicted"/>
<dbReference type="GO" id="GO:0005829">
    <property type="term" value="C:cytosol"/>
    <property type="evidence" value="ECO:0007669"/>
    <property type="project" value="TreeGrafter"/>
</dbReference>
<protein>
    <recommendedName>
        <fullName evidence="3">phosphoenolpyruvate--glycerone phosphotransferase</fullName>
        <ecNumber evidence="3">2.7.1.121</ecNumber>
    </recommendedName>
</protein>
<dbReference type="SUPFAM" id="SSF101473">
    <property type="entry name" value="DhaL-like"/>
    <property type="match status" value="1"/>
</dbReference>
<sequence>MGSILKKRGNHMAVTKADILAFIKAADERIETHHQELTDLDQAIGDGDHGINMNRGFKAVMEKLPGVEDKAIDAILKQVGMTLVSTVGGASGPLYGTAYMRAGMAMKGKETLAAEDISAMFEAAIGGIQQRGKAVAGEKTMLDAVMPAKEAYDAGIAAGKSIAEALADAEDAAWKGVAYTKTIIATKGRASYLGERSIGHQDPGATSITYMVQAARAVAEAK</sequence>
<dbReference type="EC" id="2.7.1.121" evidence="3"/>
<accession>E6MJW9</accession>
<reference evidence="10 11" key="1">
    <citation type="submission" date="2010-12" db="EMBL/GenBank/DDBJ databases">
        <authorList>
            <person name="Muzny D."/>
            <person name="Qin X."/>
            <person name="Deng J."/>
            <person name="Jiang H."/>
            <person name="Liu Y."/>
            <person name="Qu J."/>
            <person name="Song X.-Z."/>
            <person name="Zhang L."/>
            <person name="Thornton R."/>
            <person name="Coyle M."/>
            <person name="Francisco L."/>
            <person name="Jackson L."/>
            <person name="Javaid M."/>
            <person name="Korchina V."/>
            <person name="Kovar C."/>
            <person name="Mata R."/>
            <person name="Mathew T."/>
            <person name="Ngo R."/>
            <person name="Nguyen L."/>
            <person name="Nguyen N."/>
            <person name="Okwuonu G."/>
            <person name="Ongeri F."/>
            <person name="Pham C."/>
            <person name="Simmons D."/>
            <person name="Wilczek-Boney K."/>
            <person name="Hale W."/>
            <person name="Jakkamsetti A."/>
            <person name="Pham P."/>
            <person name="Ruth R."/>
            <person name="San Lucas F."/>
            <person name="Warren J."/>
            <person name="Zhang J."/>
            <person name="Zhao Z."/>
            <person name="Zhou C."/>
            <person name="Zhu D."/>
            <person name="Lee S."/>
            <person name="Bess C."/>
            <person name="Blankenburg K."/>
            <person name="Forbes L."/>
            <person name="Fu Q."/>
            <person name="Gubbala S."/>
            <person name="Hirani K."/>
            <person name="Jayaseelan J.C."/>
            <person name="Lara F."/>
            <person name="Munidasa M."/>
            <person name="Palculict T."/>
            <person name="Patil S."/>
            <person name="Pu L.-L."/>
            <person name="Saada N."/>
            <person name="Tang L."/>
            <person name="Weissenberger G."/>
            <person name="Zhu Y."/>
            <person name="Hemphill L."/>
            <person name="Shang Y."/>
            <person name="Youmans B."/>
            <person name="Ayvaz T."/>
            <person name="Ross M."/>
            <person name="Santibanez J."/>
            <person name="Aqrawi P."/>
            <person name="Gross S."/>
            <person name="Joshi V."/>
            <person name="Fowler G."/>
            <person name="Nazareth L."/>
            <person name="Reid J."/>
            <person name="Worley K."/>
            <person name="Petrosino J."/>
            <person name="Highlander S."/>
            <person name="Gibbs R."/>
        </authorList>
    </citation>
    <scope>NUCLEOTIDE SEQUENCE [LARGE SCALE GENOMIC DNA]</scope>
    <source>
        <strain evidence="10 11">ATCC 23263</strain>
    </source>
</reference>
<evidence type="ECO:0000259" key="9">
    <source>
        <dbReference type="PROSITE" id="PS51480"/>
    </source>
</evidence>
<dbReference type="eggNOG" id="COG1461">
    <property type="taxonomic scope" value="Bacteria"/>
</dbReference>
<dbReference type="Gene3D" id="1.25.40.340">
    <property type="match status" value="1"/>
</dbReference>